<comment type="caution">
    <text evidence="7">The sequence shown here is derived from an EMBL/GenBank/DDBJ whole genome shotgun (WGS) entry which is preliminary data.</text>
</comment>
<accession>A0ABQ7KCI6</accession>
<keyword evidence="5" id="KW-0503">Monooxygenase</keyword>
<evidence type="ECO:0000256" key="5">
    <source>
        <dbReference type="RuleBase" id="RU000461"/>
    </source>
</evidence>
<dbReference type="SUPFAM" id="SSF48264">
    <property type="entry name" value="Cytochrome P450"/>
    <property type="match status" value="1"/>
</dbReference>
<comment type="similarity">
    <text evidence="1 5">Belongs to the cytochrome P450 family.</text>
</comment>
<dbReference type="PRINTS" id="PR00385">
    <property type="entry name" value="P450"/>
</dbReference>
<evidence type="ECO:0000313" key="7">
    <source>
        <dbReference type="EMBL" id="KAG0295786.1"/>
    </source>
</evidence>
<evidence type="ECO:0000256" key="1">
    <source>
        <dbReference type="ARBA" id="ARBA00010617"/>
    </source>
</evidence>
<evidence type="ECO:0000256" key="4">
    <source>
        <dbReference type="ARBA" id="ARBA00023004"/>
    </source>
</evidence>
<keyword evidence="8" id="KW-1185">Reference proteome</keyword>
<proteinExistence type="inferred from homology"/>
<evidence type="ECO:0008006" key="9">
    <source>
        <dbReference type="Google" id="ProtNLM"/>
    </source>
</evidence>
<dbReference type="InterPro" id="IPR001128">
    <property type="entry name" value="Cyt_P450"/>
</dbReference>
<dbReference type="InterPro" id="IPR002401">
    <property type="entry name" value="Cyt_P450_E_grp-I"/>
</dbReference>
<dbReference type="InterPro" id="IPR036396">
    <property type="entry name" value="Cyt_P450_sf"/>
</dbReference>
<dbReference type="EMBL" id="JAAAIM010000075">
    <property type="protein sequence ID" value="KAG0295786.1"/>
    <property type="molecule type" value="Genomic_DNA"/>
</dbReference>
<evidence type="ECO:0000256" key="3">
    <source>
        <dbReference type="ARBA" id="ARBA00023002"/>
    </source>
</evidence>
<dbReference type="Pfam" id="PF00067">
    <property type="entry name" value="p450"/>
    <property type="match status" value="2"/>
</dbReference>
<organism evidence="7 8">
    <name type="scientific">Linnemannia gamsii</name>
    <dbReference type="NCBI Taxonomy" id="64522"/>
    <lineage>
        <taxon>Eukaryota</taxon>
        <taxon>Fungi</taxon>
        <taxon>Fungi incertae sedis</taxon>
        <taxon>Mucoromycota</taxon>
        <taxon>Mortierellomycotina</taxon>
        <taxon>Mortierellomycetes</taxon>
        <taxon>Mortierellales</taxon>
        <taxon>Mortierellaceae</taxon>
        <taxon>Linnemannia</taxon>
    </lineage>
</organism>
<dbReference type="PANTHER" id="PTHR24296">
    <property type="entry name" value="CYTOCHROME P450"/>
    <property type="match status" value="1"/>
</dbReference>
<sequence length="626" mass="70760">MFSKEAVAASAVLSSSSSSSATMTSPAETNDLLSQFGQFLLLLHGHILPRFLLAYFLVYSIFILIKYRHTSIAATPRSDLPGPKGYPLIGNTIEMAHRPVGSTHQRQMGFHKKYGKVFSLTVLGLGRVIHVRDPQVVEHILKVNFWAYEKGGYFRETLRPIFGNGIFSADGQHWRWQRKAASKIFNVNWYRSYTSTIFRQESQLVINYFNRITDMSLTSLTKSSVTNAPESTAATVSLVDIYVPISPVTPPREDRVLLDTASKVIDLQNIFYLFTLDSFGRIGFGESFGCLIDPEKEVPFAGAFDRLTANLSLRFNWPFWRLTDWWTGNDKQVAADTKTVYDFAYKVIHRRRALEEKSGVEGGGVVHELREGEGGEIGKTGVKKPGVLSGSGKDLMQLFMEATDDKGERLTDDGLKDTLINFLLAGRDTTAQGLSWMFYLLHRSQTRKEVLTKLRDEIDTVLQGGFPTYETALAQKYTKACFFETLRLYPSVPQNIRCVLEDDTLPGGVKVYKGEKITWGIWGMGRDTDIWGPDAEEFRPERWLEGDKFPSTKFVSFHLGPRTCLGQQFAYIQAITVTSMLLQKFEFELVDPDNEPVYGTSLTLPMANGLPVRVSRRRDNSFHREE</sequence>
<dbReference type="InterPro" id="IPR017972">
    <property type="entry name" value="Cyt_P450_CS"/>
</dbReference>
<dbReference type="Gene3D" id="1.10.630.10">
    <property type="entry name" value="Cytochrome P450"/>
    <property type="match status" value="1"/>
</dbReference>
<protein>
    <recommendedName>
        <fullName evidence="9">Cytochrome P450</fullName>
    </recommendedName>
</protein>
<dbReference type="Proteomes" id="UP001194696">
    <property type="component" value="Unassembled WGS sequence"/>
</dbReference>
<reference evidence="7 8" key="1">
    <citation type="journal article" date="2020" name="Fungal Divers.">
        <title>Resolving the Mortierellaceae phylogeny through synthesis of multi-gene phylogenetics and phylogenomics.</title>
        <authorList>
            <person name="Vandepol N."/>
            <person name="Liber J."/>
            <person name="Desiro A."/>
            <person name="Na H."/>
            <person name="Kennedy M."/>
            <person name="Barry K."/>
            <person name="Grigoriev I.V."/>
            <person name="Miller A.N."/>
            <person name="O'Donnell K."/>
            <person name="Stajich J.E."/>
            <person name="Bonito G."/>
        </authorList>
    </citation>
    <scope>NUCLEOTIDE SEQUENCE [LARGE SCALE GENOMIC DNA]</scope>
    <source>
        <strain evidence="7 8">AD045</strain>
    </source>
</reference>
<feature type="transmembrane region" description="Helical" evidence="6">
    <location>
        <begin position="45"/>
        <end position="65"/>
    </location>
</feature>
<name>A0ABQ7KCI6_9FUNG</name>
<dbReference type="PROSITE" id="PS00086">
    <property type="entry name" value="CYTOCHROME_P450"/>
    <property type="match status" value="1"/>
</dbReference>
<dbReference type="PRINTS" id="PR00463">
    <property type="entry name" value="EP450I"/>
</dbReference>
<keyword evidence="6" id="KW-0472">Membrane</keyword>
<evidence type="ECO:0000256" key="2">
    <source>
        <dbReference type="ARBA" id="ARBA00022723"/>
    </source>
</evidence>
<keyword evidence="3 5" id="KW-0560">Oxidoreductase</keyword>
<evidence type="ECO:0000256" key="6">
    <source>
        <dbReference type="SAM" id="Phobius"/>
    </source>
</evidence>
<keyword evidence="6" id="KW-1133">Transmembrane helix</keyword>
<evidence type="ECO:0000313" key="8">
    <source>
        <dbReference type="Proteomes" id="UP001194696"/>
    </source>
</evidence>
<keyword evidence="4 5" id="KW-0408">Iron</keyword>
<keyword evidence="2 5" id="KW-0479">Metal-binding</keyword>
<gene>
    <name evidence="7" type="ORF">BGZ96_011021</name>
</gene>
<keyword evidence="6" id="KW-0812">Transmembrane</keyword>
<keyword evidence="5" id="KW-0349">Heme</keyword>